<keyword evidence="2" id="KW-1185">Reference proteome</keyword>
<proteinExistence type="predicted"/>
<dbReference type="AlphaFoldDB" id="A0ABD2LJR7"/>
<organism evidence="1 2">
    <name type="scientific">Heterodera trifolii</name>
    <dbReference type="NCBI Taxonomy" id="157864"/>
    <lineage>
        <taxon>Eukaryota</taxon>
        <taxon>Metazoa</taxon>
        <taxon>Ecdysozoa</taxon>
        <taxon>Nematoda</taxon>
        <taxon>Chromadorea</taxon>
        <taxon>Rhabditida</taxon>
        <taxon>Tylenchina</taxon>
        <taxon>Tylenchomorpha</taxon>
        <taxon>Tylenchoidea</taxon>
        <taxon>Heteroderidae</taxon>
        <taxon>Heteroderinae</taxon>
        <taxon>Heterodera</taxon>
    </lineage>
</organism>
<dbReference type="EMBL" id="JBICBT010000379">
    <property type="protein sequence ID" value="KAL3115477.1"/>
    <property type="molecule type" value="Genomic_DNA"/>
</dbReference>
<evidence type="ECO:0000313" key="2">
    <source>
        <dbReference type="Proteomes" id="UP001620626"/>
    </source>
</evidence>
<comment type="caution">
    <text evidence="1">The sequence shown here is derived from an EMBL/GenBank/DDBJ whole genome shotgun (WGS) entry which is preliminary data.</text>
</comment>
<gene>
    <name evidence="1" type="ORF">niasHT_016601</name>
</gene>
<sequence length="362" mass="42396">MSCNPVHFESIRQIEPTACFEYNGKSYVFFEDREADELHLYRGHEQKIVKKFLANINRLMFDYIAERLYISDKYERRISEIELSYLERLWTNRNTTNFTLLKLNFVCLLPQDKTDFIILDSNVYLIRSDHRIYKYGIDDGQINPKFVSNISDTKFNFLLFKEYRDDVTNIFQAGSPTPQIKLLLWSAYTFDVVLVVICAYVIRQIRRTSSSSKTSSENIGIFDGVELEMLTDNSKELVYRPTTLYALFKSEIDSEPSNYFPNPLQSVSCVHLVNQEYENQPVVVEGTLDLIGDLFFSTCYPKKRQGIDWSEPLYVELTDLMVCPGDLQKCLSHFGHRKDQRNLVVDELDWHDEDDDITEGAW</sequence>
<accession>A0ABD2LJR7</accession>
<dbReference type="Proteomes" id="UP001620626">
    <property type="component" value="Unassembled WGS sequence"/>
</dbReference>
<reference evidence="1 2" key="1">
    <citation type="submission" date="2024-10" db="EMBL/GenBank/DDBJ databases">
        <authorList>
            <person name="Kim D."/>
        </authorList>
    </citation>
    <scope>NUCLEOTIDE SEQUENCE [LARGE SCALE GENOMIC DNA]</scope>
    <source>
        <strain evidence="1">BH-2024</strain>
    </source>
</reference>
<name>A0ABD2LJR7_9BILA</name>
<evidence type="ECO:0000313" key="1">
    <source>
        <dbReference type="EMBL" id="KAL3115477.1"/>
    </source>
</evidence>
<protein>
    <submittedName>
        <fullName evidence="1">Uncharacterized protein</fullName>
    </submittedName>
</protein>